<feature type="signal peptide" evidence="1">
    <location>
        <begin position="1"/>
        <end position="20"/>
    </location>
</feature>
<organism evidence="3 4">
    <name type="scientific">Niabella drilacis (strain DSM 25811 / CCM 8410 / CCUG 62505 / LMG 26954 / E90)</name>
    <dbReference type="NCBI Taxonomy" id="1285928"/>
    <lineage>
        <taxon>Bacteria</taxon>
        <taxon>Pseudomonadati</taxon>
        <taxon>Bacteroidota</taxon>
        <taxon>Chitinophagia</taxon>
        <taxon>Chitinophagales</taxon>
        <taxon>Chitinophagaceae</taxon>
        <taxon>Niabella</taxon>
    </lineage>
</organism>
<evidence type="ECO:0000313" key="4">
    <source>
        <dbReference type="Proteomes" id="UP000198757"/>
    </source>
</evidence>
<proteinExistence type="predicted"/>
<dbReference type="Gene3D" id="2.40.160.20">
    <property type="match status" value="1"/>
</dbReference>
<dbReference type="OrthoDB" id="947434at2"/>
<sequence length="199" mass="21383">MKKVFLGVGVILCTMASAQSAPGLRFGIKAGGNLSGLTNTKKAAGMDMQSKTGFHAGVMMNAPIARCFSIQPEVLYSGQGAKEKNSNVRLRWNLGYINVPVMFRYHATPGVYIEAGPEVGLLTSSKFRYKFEGESMTEDAKKGTKSFSFGMGLGAGYRFTPNLSINARYTAGFSDIIKKNTDAAAVKNRSTSLGIGYTF</sequence>
<feature type="chain" id="PRO_5011689362" evidence="1">
    <location>
        <begin position="21"/>
        <end position="199"/>
    </location>
</feature>
<feature type="domain" description="Outer membrane protein beta-barrel" evidence="2">
    <location>
        <begin position="18"/>
        <end position="177"/>
    </location>
</feature>
<keyword evidence="1" id="KW-0732">Signal</keyword>
<dbReference type="EMBL" id="FMZO01000008">
    <property type="protein sequence ID" value="SDD32627.1"/>
    <property type="molecule type" value="Genomic_DNA"/>
</dbReference>
<evidence type="ECO:0000256" key="1">
    <source>
        <dbReference type="SAM" id="SignalP"/>
    </source>
</evidence>
<dbReference type="SUPFAM" id="SSF56925">
    <property type="entry name" value="OMPA-like"/>
    <property type="match status" value="1"/>
</dbReference>
<name>A0A1G6TW86_NIADE</name>
<dbReference type="Proteomes" id="UP000198757">
    <property type="component" value="Unassembled WGS sequence"/>
</dbReference>
<keyword evidence="4" id="KW-1185">Reference proteome</keyword>
<evidence type="ECO:0000259" key="2">
    <source>
        <dbReference type="Pfam" id="PF13568"/>
    </source>
</evidence>
<dbReference type="STRING" id="1285928.SAMN04487894_10836"/>
<gene>
    <name evidence="3" type="ORF">SAMN04487894_10836</name>
</gene>
<accession>A0A1G6TW86</accession>
<protein>
    <submittedName>
        <fullName evidence="3">Outer membrane protein beta-barrel domain-containing protein</fullName>
    </submittedName>
</protein>
<reference evidence="4" key="1">
    <citation type="submission" date="2016-10" db="EMBL/GenBank/DDBJ databases">
        <authorList>
            <person name="Varghese N."/>
            <person name="Submissions S."/>
        </authorList>
    </citation>
    <scope>NUCLEOTIDE SEQUENCE [LARGE SCALE GENOMIC DNA]</scope>
    <source>
        <strain evidence="4">DSM 25811 / CCM 8410 / LMG 26954 / E90</strain>
    </source>
</reference>
<dbReference type="InterPro" id="IPR025665">
    <property type="entry name" value="Beta-barrel_OMP_2"/>
</dbReference>
<dbReference type="AlphaFoldDB" id="A0A1G6TW86"/>
<dbReference type="RefSeq" id="WP_090390905.1">
    <property type="nucleotide sequence ID" value="NZ_FMZO01000008.1"/>
</dbReference>
<dbReference type="Pfam" id="PF13568">
    <property type="entry name" value="OMP_b-brl_2"/>
    <property type="match status" value="1"/>
</dbReference>
<dbReference type="InterPro" id="IPR011250">
    <property type="entry name" value="OMP/PagP_B-barrel"/>
</dbReference>
<evidence type="ECO:0000313" key="3">
    <source>
        <dbReference type="EMBL" id="SDD32627.1"/>
    </source>
</evidence>